<dbReference type="STRING" id="1703345.A3860_11235"/>
<evidence type="ECO:0000313" key="3">
    <source>
        <dbReference type="Proteomes" id="UP000192796"/>
    </source>
</evidence>
<organism evidence="2 3">
    <name type="scientific">Niastella vici</name>
    <dbReference type="NCBI Taxonomy" id="1703345"/>
    <lineage>
        <taxon>Bacteria</taxon>
        <taxon>Pseudomonadati</taxon>
        <taxon>Bacteroidota</taxon>
        <taxon>Chitinophagia</taxon>
        <taxon>Chitinophagales</taxon>
        <taxon>Chitinophagaceae</taxon>
        <taxon>Niastella</taxon>
    </lineage>
</organism>
<dbReference type="Proteomes" id="UP000192796">
    <property type="component" value="Unassembled WGS sequence"/>
</dbReference>
<proteinExistence type="predicted"/>
<dbReference type="PROSITE" id="PS51257">
    <property type="entry name" value="PROKAR_LIPOPROTEIN"/>
    <property type="match status" value="1"/>
</dbReference>
<dbReference type="EMBL" id="LVYD01000124">
    <property type="protein sequence ID" value="OQP57129.1"/>
    <property type="molecule type" value="Genomic_DNA"/>
</dbReference>
<dbReference type="RefSeq" id="WP_081156093.1">
    <property type="nucleotide sequence ID" value="NZ_LVYD01000124.1"/>
</dbReference>
<comment type="caution">
    <text evidence="2">The sequence shown here is derived from an EMBL/GenBank/DDBJ whole genome shotgun (WGS) entry which is preliminary data.</text>
</comment>
<dbReference type="AlphaFoldDB" id="A0A1V9FFI6"/>
<dbReference type="OrthoDB" id="1453650at2"/>
<evidence type="ECO:0008006" key="4">
    <source>
        <dbReference type="Google" id="ProtNLM"/>
    </source>
</evidence>
<keyword evidence="1" id="KW-0732">Signal</keyword>
<feature type="signal peptide" evidence="1">
    <location>
        <begin position="1"/>
        <end position="18"/>
    </location>
</feature>
<evidence type="ECO:0000256" key="1">
    <source>
        <dbReference type="SAM" id="SignalP"/>
    </source>
</evidence>
<accession>A0A1V9FFI6</accession>
<feature type="chain" id="PRO_5013026138" description="DUF4835 domain-containing protein" evidence="1">
    <location>
        <begin position="19"/>
        <end position="264"/>
    </location>
</feature>
<reference evidence="2 3" key="1">
    <citation type="submission" date="2016-03" db="EMBL/GenBank/DDBJ databases">
        <title>Niastella vici sp. nov., isolated from farmland soil.</title>
        <authorList>
            <person name="Chen L."/>
            <person name="Wang D."/>
            <person name="Yang S."/>
            <person name="Wang G."/>
        </authorList>
    </citation>
    <scope>NUCLEOTIDE SEQUENCE [LARGE SCALE GENOMIC DNA]</scope>
    <source>
        <strain evidence="2 3">DJ57</strain>
    </source>
</reference>
<gene>
    <name evidence="2" type="ORF">A3860_11235</name>
</gene>
<sequence>MKPFYLFLGLMLALFACAAPDARSQNASHKKDTASKATNPDEEYVFKLIPFIDKSIMEPPYGLDRLKALIAKMESESTDKFIVATQLDAKVYDSLSFNEKFTYHMIHPESYSQNCSILPTRTDEANRIYGQLPHIFGEFSWSSRQYNFFKDNRDSVQQLIKSVIEKNRAVGENFKKAIVIMNSQELIPLLIGIYNKEKKDHYILTALMLLMKENNYPEFMKSAFYRTLYDLKTGRYSAHLTYNNTNEALIIQQATNFYNGLQAK</sequence>
<protein>
    <recommendedName>
        <fullName evidence="4">DUF4835 domain-containing protein</fullName>
    </recommendedName>
</protein>
<evidence type="ECO:0000313" key="2">
    <source>
        <dbReference type="EMBL" id="OQP57129.1"/>
    </source>
</evidence>
<name>A0A1V9FFI6_9BACT</name>
<keyword evidence="3" id="KW-1185">Reference proteome</keyword>